<dbReference type="Proteomes" id="UP001642900">
    <property type="component" value="Unassembled WGS sequence"/>
</dbReference>
<dbReference type="RefSeq" id="WP_165027286.1">
    <property type="nucleotide sequence ID" value="NZ_JAAKZF010000010.1"/>
</dbReference>
<dbReference type="AlphaFoldDB" id="A0A6G4WBW0"/>
<dbReference type="EMBL" id="JAAKZF010000010">
    <property type="protein sequence ID" value="NGO51607.1"/>
    <property type="molecule type" value="Genomic_DNA"/>
</dbReference>
<organism evidence="1 2">
    <name type="scientific">Allomesorhizobium camelthorni</name>
    <dbReference type="NCBI Taxonomy" id="475069"/>
    <lineage>
        <taxon>Bacteria</taxon>
        <taxon>Pseudomonadati</taxon>
        <taxon>Pseudomonadota</taxon>
        <taxon>Alphaproteobacteria</taxon>
        <taxon>Hyphomicrobiales</taxon>
        <taxon>Phyllobacteriaceae</taxon>
        <taxon>Allomesorhizobium</taxon>
    </lineage>
</organism>
<keyword evidence="2" id="KW-1185">Reference proteome</keyword>
<evidence type="ECO:0000313" key="1">
    <source>
        <dbReference type="EMBL" id="NGO51607.1"/>
    </source>
</evidence>
<sequence length="224" mass="23979">MATLLWPIHVLRARDISVDVSPRSLRGPASVSGFSQVVSSDAGLFKITLGGIIIRSRAEVLAFRAIANLLEGQLNPINIPICRAYQPVPAGAVAAGLYDEVPHSDDAYFDDDTGYVGTVIDVVAAANAAVRAVSMTVTVNYAGDIESGQHFSVGDGRLYRVRTFDADTGALTFRPPLREAVTAGDRLEFDNPILRCRLAADDSMNLELAGRRFGSPSVAFLEDI</sequence>
<gene>
    <name evidence="1" type="ORF">G6N73_10525</name>
</gene>
<accession>A0A6G4WBW0</accession>
<evidence type="ECO:0000313" key="2">
    <source>
        <dbReference type="Proteomes" id="UP001642900"/>
    </source>
</evidence>
<proteinExistence type="predicted"/>
<protein>
    <submittedName>
        <fullName evidence="1">Uncharacterized protein</fullName>
    </submittedName>
</protein>
<comment type="caution">
    <text evidence="1">The sequence shown here is derived from an EMBL/GenBank/DDBJ whole genome shotgun (WGS) entry which is preliminary data.</text>
</comment>
<name>A0A6G4WBW0_9HYPH</name>
<reference evidence="1 2" key="1">
    <citation type="submission" date="2020-02" db="EMBL/GenBank/DDBJ databases">
        <title>Genome sequence of strain CCNWXJ40-4.</title>
        <authorList>
            <person name="Gao J."/>
            <person name="Sun J."/>
        </authorList>
    </citation>
    <scope>NUCLEOTIDE SEQUENCE [LARGE SCALE GENOMIC DNA]</scope>
    <source>
        <strain evidence="1 2">CCNWXJ 40-4</strain>
    </source>
</reference>